<dbReference type="EMBL" id="CP111013">
    <property type="protein sequence ID" value="WAQ97509.1"/>
    <property type="molecule type" value="Genomic_DNA"/>
</dbReference>
<name>A0ABY7DJI8_MYAAR</name>
<evidence type="ECO:0000313" key="2">
    <source>
        <dbReference type="Proteomes" id="UP001164746"/>
    </source>
</evidence>
<keyword evidence="2" id="KW-1185">Reference proteome</keyword>
<organism evidence="1 2">
    <name type="scientific">Mya arenaria</name>
    <name type="common">Soft-shell clam</name>
    <dbReference type="NCBI Taxonomy" id="6604"/>
    <lineage>
        <taxon>Eukaryota</taxon>
        <taxon>Metazoa</taxon>
        <taxon>Spiralia</taxon>
        <taxon>Lophotrochozoa</taxon>
        <taxon>Mollusca</taxon>
        <taxon>Bivalvia</taxon>
        <taxon>Autobranchia</taxon>
        <taxon>Heteroconchia</taxon>
        <taxon>Euheterodonta</taxon>
        <taxon>Imparidentia</taxon>
        <taxon>Neoheterodontei</taxon>
        <taxon>Myida</taxon>
        <taxon>Myoidea</taxon>
        <taxon>Myidae</taxon>
        <taxon>Mya</taxon>
    </lineage>
</organism>
<reference evidence="1" key="1">
    <citation type="submission" date="2022-11" db="EMBL/GenBank/DDBJ databases">
        <title>Centuries of genome instability and evolution in soft-shell clam transmissible cancer (bioRxiv).</title>
        <authorList>
            <person name="Hart S.F.M."/>
            <person name="Yonemitsu M.A."/>
            <person name="Giersch R.M."/>
            <person name="Beal B.F."/>
            <person name="Arriagada G."/>
            <person name="Davis B.W."/>
            <person name="Ostrander E.A."/>
            <person name="Goff S.P."/>
            <person name="Metzger M.J."/>
        </authorList>
    </citation>
    <scope>NUCLEOTIDE SEQUENCE</scope>
    <source>
        <strain evidence="1">MELC-2E11</strain>
        <tissue evidence="1">Siphon/mantle</tissue>
    </source>
</reference>
<evidence type="ECO:0000313" key="1">
    <source>
        <dbReference type="EMBL" id="WAQ97509.1"/>
    </source>
</evidence>
<dbReference type="Proteomes" id="UP001164746">
    <property type="component" value="Chromosome 2"/>
</dbReference>
<accession>A0ABY7DJI8</accession>
<sequence length="72" mass="8531">MYLFIVICHTKNDVYLKIRNQKLFNACPQSTSHFDMVDIFEYDMGAYEIDKTSCHFTHSISILPSYVLNYKK</sequence>
<proteinExistence type="predicted"/>
<protein>
    <submittedName>
        <fullName evidence="1">Uncharacterized protein</fullName>
    </submittedName>
</protein>
<gene>
    <name evidence="1" type="ORF">MAR_030199</name>
</gene>